<evidence type="ECO:0000256" key="5">
    <source>
        <dbReference type="ARBA" id="ARBA00022737"/>
    </source>
</evidence>
<keyword evidence="4 9" id="KW-0732">Signal</keyword>
<comment type="caution">
    <text evidence="10">The sequence shown here is derived from an EMBL/GenBank/DDBJ whole genome shotgun (WGS) entry which is preliminary data.</text>
</comment>
<dbReference type="Pfam" id="PF13855">
    <property type="entry name" value="LRR_8"/>
    <property type="match status" value="1"/>
</dbReference>
<keyword evidence="3" id="KW-0812">Transmembrane</keyword>
<evidence type="ECO:0000313" key="10">
    <source>
        <dbReference type="EMBL" id="KAG5682911.1"/>
    </source>
</evidence>
<comment type="subcellular location">
    <subcellularLocation>
        <location evidence="1">Membrane</location>
        <topology evidence="1">Single-pass membrane protein</topology>
    </subcellularLocation>
</comment>
<evidence type="ECO:0000256" key="1">
    <source>
        <dbReference type="ARBA" id="ARBA00004167"/>
    </source>
</evidence>
<feature type="signal peptide" evidence="9">
    <location>
        <begin position="1"/>
        <end position="18"/>
    </location>
</feature>
<evidence type="ECO:0000256" key="4">
    <source>
        <dbReference type="ARBA" id="ARBA00022729"/>
    </source>
</evidence>
<evidence type="ECO:0000313" key="11">
    <source>
        <dbReference type="Proteomes" id="UP001107558"/>
    </source>
</evidence>
<keyword evidence="2" id="KW-0433">Leucine-rich repeat</keyword>
<evidence type="ECO:0000256" key="7">
    <source>
        <dbReference type="ARBA" id="ARBA00023136"/>
    </source>
</evidence>
<dbReference type="Proteomes" id="UP001107558">
    <property type="component" value="Chromosome 1"/>
</dbReference>
<dbReference type="GO" id="GO:0005886">
    <property type="term" value="C:plasma membrane"/>
    <property type="evidence" value="ECO:0007669"/>
    <property type="project" value="TreeGrafter"/>
</dbReference>
<dbReference type="GO" id="GO:0007165">
    <property type="term" value="P:signal transduction"/>
    <property type="evidence" value="ECO:0007669"/>
    <property type="project" value="TreeGrafter"/>
</dbReference>
<dbReference type="Gene3D" id="3.80.10.10">
    <property type="entry name" value="Ribonuclease Inhibitor"/>
    <property type="match status" value="1"/>
</dbReference>
<keyword evidence="7" id="KW-0472">Membrane</keyword>
<evidence type="ECO:0000256" key="3">
    <source>
        <dbReference type="ARBA" id="ARBA00022692"/>
    </source>
</evidence>
<dbReference type="OrthoDB" id="6022531at2759"/>
<proteinExistence type="predicted"/>
<accession>A0A9J6CM38</accession>
<evidence type="ECO:0000256" key="2">
    <source>
        <dbReference type="ARBA" id="ARBA00022614"/>
    </source>
</evidence>
<dbReference type="SMART" id="SM00369">
    <property type="entry name" value="LRR_TYP"/>
    <property type="match status" value="5"/>
</dbReference>
<evidence type="ECO:0000256" key="8">
    <source>
        <dbReference type="ARBA" id="ARBA00023180"/>
    </source>
</evidence>
<organism evidence="10 11">
    <name type="scientific">Polypedilum vanderplanki</name>
    <name type="common">Sleeping chironomid midge</name>
    <dbReference type="NCBI Taxonomy" id="319348"/>
    <lineage>
        <taxon>Eukaryota</taxon>
        <taxon>Metazoa</taxon>
        <taxon>Ecdysozoa</taxon>
        <taxon>Arthropoda</taxon>
        <taxon>Hexapoda</taxon>
        <taxon>Insecta</taxon>
        <taxon>Pterygota</taxon>
        <taxon>Neoptera</taxon>
        <taxon>Endopterygota</taxon>
        <taxon>Diptera</taxon>
        <taxon>Nematocera</taxon>
        <taxon>Chironomoidea</taxon>
        <taxon>Chironomidae</taxon>
        <taxon>Chironominae</taxon>
        <taxon>Polypedilum</taxon>
        <taxon>Polypedilum</taxon>
    </lineage>
</organism>
<name>A0A9J6CM38_POLVA</name>
<dbReference type="InterPro" id="IPR003591">
    <property type="entry name" value="Leu-rich_rpt_typical-subtyp"/>
</dbReference>
<dbReference type="EMBL" id="JADBJN010000001">
    <property type="protein sequence ID" value="KAG5682911.1"/>
    <property type="molecule type" value="Genomic_DNA"/>
</dbReference>
<gene>
    <name evidence="10" type="ORF">PVAND_012229</name>
</gene>
<feature type="chain" id="PRO_5039944283" evidence="9">
    <location>
        <begin position="19"/>
        <end position="499"/>
    </location>
</feature>
<keyword evidence="6" id="KW-1133">Transmembrane helix</keyword>
<sequence length="499" mass="57659">MILRCLFLTAILLSVSNCELIEAECGYIEVTDRGLQCEFNNFYTYDSSVVNIIEQNSSIDAVSFRQSDLYTIPSDIFLKFPLLKHLDVELTQLKVINRDNFLNAEKLKYFLARFNEVKRLESETFYTAPQLKFIVLQHNQISSIDSHAFDGLNNLEALYLDYNQMTFLPPKMLDGVPNLLHFSIAYNNLTSTADDLFARVTKLETLNMGHNMLRTFNDKQFDSLPNLERVQLDHNELSQLDLIGCKSTEINVDKNQLKIIELNKWTRIVSAWGNPVEKLILHEHYGTGRAYNFSFTHVNEIVFFVHEHCCTLENLENFYILTQSFGDLSQKRLDVNDWNCTFVKSIGYDTNSGFVTNNVCKKFRGFAPVTTTTTTSSTTTTTTQIPTTWHYNNYYQTTTTRRGIQNIEDTIFSGEVESNEEEIDSRREQTTSRPSLFAQFDYPTTIKTTTAEIEMEADVQESTTENYEKKAEKGLWKTIKKNASKLKTNVVRKWNEWIG</sequence>
<keyword evidence="8" id="KW-0325">Glycoprotein</keyword>
<dbReference type="PANTHER" id="PTHR24365:SF541">
    <property type="entry name" value="PROTEIN TOLL-RELATED"/>
    <property type="match status" value="1"/>
</dbReference>
<dbReference type="PANTHER" id="PTHR24365">
    <property type="entry name" value="TOLL-LIKE RECEPTOR"/>
    <property type="match status" value="1"/>
</dbReference>
<dbReference type="InterPro" id="IPR001611">
    <property type="entry name" value="Leu-rich_rpt"/>
</dbReference>
<dbReference type="AlphaFoldDB" id="A0A9J6CM38"/>
<reference evidence="10" key="1">
    <citation type="submission" date="2021-03" db="EMBL/GenBank/DDBJ databases">
        <title>Chromosome level genome of the anhydrobiotic midge Polypedilum vanderplanki.</title>
        <authorList>
            <person name="Yoshida Y."/>
            <person name="Kikawada T."/>
            <person name="Gusev O."/>
        </authorList>
    </citation>
    <scope>NUCLEOTIDE SEQUENCE</scope>
    <source>
        <strain evidence="10">NIAS01</strain>
        <tissue evidence="10">Whole body or cell culture</tissue>
    </source>
</reference>
<evidence type="ECO:0000256" key="6">
    <source>
        <dbReference type="ARBA" id="ARBA00022989"/>
    </source>
</evidence>
<dbReference type="GO" id="GO:0038023">
    <property type="term" value="F:signaling receptor activity"/>
    <property type="evidence" value="ECO:0007669"/>
    <property type="project" value="TreeGrafter"/>
</dbReference>
<dbReference type="SUPFAM" id="SSF52058">
    <property type="entry name" value="L domain-like"/>
    <property type="match status" value="1"/>
</dbReference>
<keyword evidence="11" id="KW-1185">Reference proteome</keyword>
<dbReference type="InterPro" id="IPR032675">
    <property type="entry name" value="LRR_dom_sf"/>
</dbReference>
<keyword evidence="5" id="KW-0677">Repeat</keyword>
<evidence type="ECO:0000256" key="9">
    <source>
        <dbReference type="SAM" id="SignalP"/>
    </source>
</evidence>
<protein>
    <submittedName>
        <fullName evidence="10">Uncharacterized protein</fullName>
    </submittedName>
</protein>